<sequence length="246" mass="28273">MFSLAKLLPSACIICESFQDDLVCLACLKKLSNEALWNYECCRQCGICLTADELQAGCCDECRAEPPYFDESYCLASYDSCLQKALHDLKYTKRISVAHGLARVWNDILSSRLNYLEIDFALPVPLSQTKLCERGFNQSWEILRRIQIPSTMQKLAFALQRHHASQDLVRIGSSSRTQMIKGMFYVNPRYQRLIEGRNVVIFDDVMTSKATLNEIAYVLKDNGASRITNWVLLRTPRYKIKRLQHV</sequence>
<dbReference type="PANTHER" id="PTHR47505:SF1">
    <property type="entry name" value="DNA UTILIZATION PROTEIN YHGH"/>
    <property type="match status" value="1"/>
</dbReference>
<dbReference type="InterPro" id="IPR000836">
    <property type="entry name" value="PRTase_dom"/>
</dbReference>
<dbReference type="Gene3D" id="3.40.50.2020">
    <property type="match status" value="1"/>
</dbReference>
<dbReference type="SUPFAM" id="SSF53271">
    <property type="entry name" value="PRTase-like"/>
    <property type="match status" value="1"/>
</dbReference>
<dbReference type="InterPro" id="IPR051910">
    <property type="entry name" value="ComF/GntX_DNA_util-trans"/>
</dbReference>
<comment type="similarity">
    <text evidence="1">Belongs to the ComF/GntX family.</text>
</comment>
<proteinExistence type="inferred from homology"/>
<accession>A0A2Z4JU89</accession>
<dbReference type="AlphaFoldDB" id="A0A2Z4JU89"/>
<name>A0A2Z4JU89_9BURK</name>
<evidence type="ECO:0000313" key="2">
    <source>
        <dbReference type="EMBL" id="AWW50448.1"/>
    </source>
</evidence>
<evidence type="ECO:0000256" key="1">
    <source>
        <dbReference type="ARBA" id="ARBA00008007"/>
    </source>
</evidence>
<dbReference type="Proteomes" id="UP000248592">
    <property type="component" value="Chromosome"/>
</dbReference>
<organism evidence="2 3">
    <name type="scientific">Polynucleobacter paneuropaeus</name>
    <dbReference type="NCBI Taxonomy" id="2527775"/>
    <lineage>
        <taxon>Bacteria</taxon>
        <taxon>Pseudomonadati</taxon>
        <taxon>Pseudomonadota</taxon>
        <taxon>Betaproteobacteria</taxon>
        <taxon>Burkholderiales</taxon>
        <taxon>Burkholderiaceae</taxon>
        <taxon>Polynucleobacter</taxon>
    </lineage>
</organism>
<evidence type="ECO:0000313" key="3">
    <source>
        <dbReference type="Proteomes" id="UP000248592"/>
    </source>
</evidence>
<dbReference type="PANTHER" id="PTHR47505">
    <property type="entry name" value="DNA UTILIZATION PROTEIN YHGH"/>
    <property type="match status" value="1"/>
</dbReference>
<dbReference type="InterPro" id="IPR029057">
    <property type="entry name" value="PRTase-like"/>
</dbReference>
<dbReference type="EMBL" id="CP030085">
    <property type="protein sequence ID" value="AWW50448.1"/>
    <property type="molecule type" value="Genomic_DNA"/>
</dbReference>
<gene>
    <name evidence="2" type="ORF">Pas1_08680</name>
</gene>
<dbReference type="CDD" id="cd06223">
    <property type="entry name" value="PRTases_typeI"/>
    <property type="match status" value="1"/>
</dbReference>
<reference evidence="3" key="1">
    <citation type="submission" date="2018-06" db="EMBL/GenBank/DDBJ databases">
        <title>Description of a new Polynucleobacter species.</title>
        <authorList>
            <person name="Hahn M.W."/>
        </authorList>
    </citation>
    <scope>NUCLEOTIDE SEQUENCE [LARGE SCALE GENOMIC DNA]</scope>
    <source>
        <strain evidence="3">MG-25-Pas1-D2</strain>
    </source>
</reference>
<protein>
    <submittedName>
        <fullName evidence="2">ComF family protein</fullName>
    </submittedName>
</protein>